<comment type="similarity">
    <text evidence="2">Belongs to the Mediator complex subunit 30 family.</text>
</comment>
<evidence type="ECO:0000256" key="5">
    <source>
        <dbReference type="ARBA" id="ARBA00023159"/>
    </source>
</evidence>
<dbReference type="GO" id="GO:0016592">
    <property type="term" value="C:mediator complex"/>
    <property type="evidence" value="ECO:0007669"/>
    <property type="project" value="TreeGrafter"/>
</dbReference>
<keyword evidence="7" id="KW-0539">Nucleus</keyword>
<evidence type="ECO:0000313" key="11">
    <source>
        <dbReference type="Proteomes" id="UP000694402"/>
    </source>
</evidence>
<dbReference type="PANTHER" id="PTHR31705">
    <property type="entry name" value="MEDIATOR OF RNA POLYMERASE II TRANSCRIPTION SUBUNIT 30"/>
    <property type="match status" value="1"/>
</dbReference>
<dbReference type="Ensembl" id="ENSOTST00005067493.2">
    <property type="protein sequence ID" value="ENSOTSP00005062046.2"/>
    <property type="gene ID" value="ENSOTSG00005029741.2"/>
</dbReference>
<evidence type="ECO:0000256" key="7">
    <source>
        <dbReference type="ARBA" id="ARBA00023242"/>
    </source>
</evidence>
<comment type="subcellular location">
    <subcellularLocation>
        <location evidence="1">Nucleus</location>
    </subcellularLocation>
</comment>
<dbReference type="Proteomes" id="UP000694402">
    <property type="component" value="Unassembled WGS sequence"/>
</dbReference>
<protein>
    <recommendedName>
        <fullName evidence="3">Mediator of RNA polymerase II transcription subunit 30</fullName>
    </recommendedName>
    <alternativeName>
        <fullName evidence="9">Mediator complex subunit 30</fullName>
    </alternativeName>
</protein>
<dbReference type="InterPro" id="IPR021019">
    <property type="entry name" value="Mediator_Med30_met"/>
</dbReference>
<keyword evidence="6" id="KW-0804">Transcription</keyword>
<sequence>IATPLLHKGLGLAGMLPQQQQYHLPLGAGSGPIQLPMPPQGALREISRDVITLTMEIFQITRATQLPNGVTQSQAVYQDRFGKLQEHLHLLALLLRKLRLLYERSVEMTSHPYISLILIGFCVSWSHPQKMRNLLWDVNALLTLRK</sequence>
<dbReference type="GO" id="GO:0045893">
    <property type="term" value="P:positive regulation of DNA-templated transcription"/>
    <property type="evidence" value="ECO:0007669"/>
    <property type="project" value="TreeGrafter"/>
</dbReference>
<keyword evidence="11" id="KW-1185">Reference proteome</keyword>
<dbReference type="AlphaFoldDB" id="A0A8C8H982"/>
<proteinExistence type="inferred from homology"/>
<name>A0A8C8H982_ONCTS</name>
<keyword evidence="4" id="KW-0805">Transcription regulation</keyword>
<evidence type="ECO:0000256" key="4">
    <source>
        <dbReference type="ARBA" id="ARBA00023015"/>
    </source>
</evidence>
<reference evidence="10" key="1">
    <citation type="submission" date="2025-08" db="UniProtKB">
        <authorList>
            <consortium name="Ensembl"/>
        </authorList>
    </citation>
    <scope>IDENTIFICATION</scope>
</reference>
<keyword evidence="5" id="KW-0010">Activator</keyword>
<evidence type="ECO:0000256" key="2">
    <source>
        <dbReference type="ARBA" id="ARBA00010606"/>
    </source>
</evidence>
<accession>A0A8C8H982</accession>
<organism evidence="10 11">
    <name type="scientific">Oncorhynchus tshawytscha</name>
    <name type="common">Chinook salmon</name>
    <name type="synonym">Salmo tshawytscha</name>
    <dbReference type="NCBI Taxonomy" id="74940"/>
    <lineage>
        <taxon>Eukaryota</taxon>
        <taxon>Metazoa</taxon>
        <taxon>Chordata</taxon>
        <taxon>Craniata</taxon>
        <taxon>Vertebrata</taxon>
        <taxon>Euteleostomi</taxon>
        <taxon>Actinopterygii</taxon>
        <taxon>Neopterygii</taxon>
        <taxon>Teleostei</taxon>
        <taxon>Protacanthopterygii</taxon>
        <taxon>Salmoniformes</taxon>
        <taxon>Salmonidae</taxon>
        <taxon>Salmoninae</taxon>
        <taxon>Oncorhynchus</taxon>
    </lineage>
</organism>
<dbReference type="PANTHER" id="PTHR31705:SF6">
    <property type="entry name" value="MEDIATOR OF RNA POLYMERASE II TRANSCRIPTION SUBUNIT 30"/>
    <property type="match status" value="1"/>
</dbReference>
<dbReference type="Pfam" id="PF11315">
    <property type="entry name" value="Med30"/>
    <property type="match status" value="1"/>
</dbReference>
<evidence type="ECO:0000256" key="3">
    <source>
        <dbReference type="ARBA" id="ARBA00019664"/>
    </source>
</evidence>
<dbReference type="GO" id="GO:0003712">
    <property type="term" value="F:transcription coregulator activity"/>
    <property type="evidence" value="ECO:0007669"/>
    <property type="project" value="TreeGrafter"/>
</dbReference>
<evidence type="ECO:0000256" key="1">
    <source>
        <dbReference type="ARBA" id="ARBA00004123"/>
    </source>
</evidence>
<evidence type="ECO:0000256" key="8">
    <source>
        <dbReference type="ARBA" id="ARBA00025687"/>
    </source>
</evidence>
<evidence type="ECO:0000256" key="9">
    <source>
        <dbReference type="ARBA" id="ARBA00031981"/>
    </source>
</evidence>
<reference evidence="10" key="2">
    <citation type="submission" date="2025-09" db="UniProtKB">
        <authorList>
            <consortium name="Ensembl"/>
        </authorList>
    </citation>
    <scope>IDENTIFICATION</scope>
</reference>
<comment type="function">
    <text evidence="8">Component of the Mediator complex, a coactivator involved in the regulated transcription of nearly all RNA polymerase II-dependent genes. Mediator functions as a bridge to convey information from gene-specific regulatory proteins to the basal RNA polymerase II transcription machinery. Mediator is recruited to promoters by direct interactions with regulatory proteins and serves as a scaffold for the assembly of a functional preinitiation complex with RNA polymerase II and the general transcription factors.</text>
</comment>
<evidence type="ECO:0000256" key="6">
    <source>
        <dbReference type="ARBA" id="ARBA00023163"/>
    </source>
</evidence>
<dbReference type="GeneTree" id="ENSGT01120000274275"/>
<evidence type="ECO:0000313" key="10">
    <source>
        <dbReference type="Ensembl" id="ENSOTSP00005062046.2"/>
    </source>
</evidence>